<gene>
    <name evidence="2" type="ORF">US53_C0004G0010</name>
</gene>
<dbReference type="AlphaFoldDB" id="A0A0G0KBP2"/>
<sequence>MDGDSRQEQDMQSHEIDPSSRPLEPQRGGFRGIIDKAKRRFGRTSKGRPETATGAEAQPKSWEGLIFDDPQELQQRIPLSEEEAKVLKNRHLMDEFTIAGDLGRLDYNPLEVEIVLSKIRTYRETENLMLPLPQTEDISEVLPDLKGDVLENYVKGLHSMFEGVNDVSNRQVVVQKLNEATWEDFEAKKQVEATLQGYLQKRVDKDYTAKAESEGKAANVPLPEAIESLRERFGSWLESEKISPETRAEVSREWREFTKSLTPKDTREFVALGMRVLTDVLPEARFAFVAINTGNILGREIRTFGKIRGAITKVEKDKRLKSLGNQNYDFENDIDSYKTTLVKAGISKNEADLLISNGPQFLQSLRYYLKQTTVAKTLAKGDSELDTLGRLSAAGVGYASSIAGITLAEIIRSSVRVPGVAGLTVATANRAIINYALPRGLDVATTYIT</sequence>
<dbReference type="STRING" id="1618545.US53_C0004G0010"/>
<organism evidence="2 3">
    <name type="scientific">Candidatus Woesebacteria bacterium GW2011_GWA1_37_7</name>
    <dbReference type="NCBI Taxonomy" id="1618545"/>
    <lineage>
        <taxon>Bacteria</taxon>
        <taxon>Candidatus Woeseibacteriota</taxon>
    </lineage>
</organism>
<feature type="compositionally biased region" description="Basic residues" evidence="1">
    <location>
        <begin position="37"/>
        <end position="46"/>
    </location>
</feature>
<comment type="caution">
    <text evidence="2">The sequence shown here is derived from an EMBL/GenBank/DDBJ whole genome shotgun (WGS) entry which is preliminary data.</text>
</comment>
<feature type="region of interest" description="Disordered" evidence="1">
    <location>
        <begin position="1"/>
        <end position="63"/>
    </location>
</feature>
<accession>A0A0G0KBP2</accession>
<evidence type="ECO:0000313" key="2">
    <source>
        <dbReference type="EMBL" id="KKQ38006.1"/>
    </source>
</evidence>
<dbReference type="Proteomes" id="UP000034591">
    <property type="component" value="Unassembled WGS sequence"/>
</dbReference>
<feature type="non-terminal residue" evidence="2">
    <location>
        <position position="449"/>
    </location>
</feature>
<name>A0A0G0KBP2_9BACT</name>
<evidence type="ECO:0000256" key="1">
    <source>
        <dbReference type="SAM" id="MobiDB-lite"/>
    </source>
</evidence>
<dbReference type="EMBL" id="LBTI01000004">
    <property type="protein sequence ID" value="KKQ38006.1"/>
    <property type="molecule type" value="Genomic_DNA"/>
</dbReference>
<feature type="compositionally biased region" description="Basic and acidic residues" evidence="1">
    <location>
        <begin position="1"/>
        <end position="18"/>
    </location>
</feature>
<reference evidence="2 3" key="1">
    <citation type="journal article" date="2015" name="Nature">
        <title>rRNA introns, odd ribosomes, and small enigmatic genomes across a large radiation of phyla.</title>
        <authorList>
            <person name="Brown C.T."/>
            <person name="Hug L.A."/>
            <person name="Thomas B.C."/>
            <person name="Sharon I."/>
            <person name="Castelle C.J."/>
            <person name="Singh A."/>
            <person name="Wilkins M.J."/>
            <person name="Williams K.H."/>
            <person name="Banfield J.F."/>
        </authorList>
    </citation>
    <scope>NUCLEOTIDE SEQUENCE [LARGE SCALE GENOMIC DNA]</scope>
</reference>
<proteinExistence type="predicted"/>
<protein>
    <submittedName>
        <fullName evidence="2">Uncharacterized protein</fullName>
    </submittedName>
</protein>
<evidence type="ECO:0000313" key="3">
    <source>
        <dbReference type="Proteomes" id="UP000034591"/>
    </source>
</evidence>